<keyword evidence="1" id="KW-0472">Membrane</keyword>
<organism evidence="2 3">
    <name type="scientific">Penicillium hetheringtonii</name>
    <dbReference type="NCBI Taxonomy" id="911720"/>
    <lineage>
        <taxon>Eukaryota</taxon>
        <taxon>Fungi</taxon>
        <taxon>Dikarya</taxon>
        <taxon>Ascomycota</taxon>
        <taxon>Pezizomycotina</taxon>
        <taxon>Eurotiomycetes</taxon>
        <taxon>Eurotiomycetidae</taxon>
        <taxon>Eurotiales</taxon>
        <taxon>Aspergillaceae</taxon>
        <taxon>Penicillium</taxon>
    </lineage>
</organism>
<protein>
    <submittedName>
        <fullName evidence="2">Uncharacterized protein</fullName>
    </submittedName>
</protein>
<gene>
    <name evidence="2" type="ORF">N7450_010777</name>
</gene>
<reference evidence="2 3" key="1">
    <citation type="journal article" date="2023" name="IMA Fungus">
        <title>Comparative genomic study of the Penicillium genus elucidates a diverse pangenome and 15 lateral gene transfer events.</title>
        <authorList>
            <person name="Petersen C."/>
            <person name="Sorensen T."/>
            <person name="Nielsen M.R."/>
            <person name="Sondergaard T.E."/>
            <person name="Sorensen J.L."/>
            <person name="Fitzpatrick D.A."/>
            <person name="Frisvad J.C."/>
            <person name="Nielsen K.L."/>
        </authorList>
    </citation>
    <scope>NUCLEOTIDE SEQUENCE [LARGE SCALE GENOMIC DNA]</scope>
    <source>
        <strain evidence="2 3">IBT 29057</strain>
    </source>
</reference>
<dbReference type="Proteomes" id="UP001216150">
    <property type="component" value="Unassembled WGS sequence"/>
</dbReference>
<dbReference type="AlphaFoldDB" id="A0AAD6D8Z0"/>
<feature type="transmembrane region" description="Helical" evidence="1">
    <location>
        <begin position="38"/>
        <end position="60"/>
    </location>
</feature>
<feature type="transmembrane region" description="Helical" evidence="1">
    <location>
        <begin position="109"/>
        <end position="134"/>
    </location>
</feature>
<feature type="transmembrane region" description="Helical" evidence="1">
    <location>
        <begin position="72"/>
        <end position="89"/>
    </location>
</feature>
<accession>A0AAD6D8Z0</accession>
<sequence>MSRTKLEEKYGPGKWGDDNWDSTVHFATLRGEYISLEAVQAAFVFLLLAGLLILSLAVFLLRRSRRDALRPLPLIATLVAAFSMAAAMVNRFVSSMLNLHAATVTLYNYITLILANIFEQVSLCLLFFVFYAVIHLFRCRIVKADTKTFLVTKYVHWLFVGLFFALVIVDWSWFILCENSLVHDEYAYFTQSEKWAKIDCSRCILFWLAAWEIAGWVCYLGIMASRNLCGARIKMSMYFFIAASGFFLATNFLFFIWDILSYKRFLDNEGYADNGETSSGTSLSATASKGGQAVQEVLRFIFVLGSFFGLALCYWKFPGSESSSEEIEAGIKNRCIDRSGMKPREMDATQPMTTTTKKDKDLSEADYANVVLEADGVNAMNDKQNSTSMIPEIDGSKGIVEADDANVVLEADGIDFIEDKQKLTSKIPG</sequence>
<evidence type="ECO:0000313" key="2">
    <source>
        <dbReference type="EMBL" id="KAJ5568291.1"/>
    </source>
</evidence>
<keyword evidence="1" id="KW-1133">Transmembrane helix</keyword>
<evidence type="ECO:0000256" key="1">
    <source>
        <dbReference type="SAM" id="Phobius"/>
    </source>
</evidence>
<dbReference type="EMBL" id="JAQJAC010000010">
    <property type="protein sequence ID" value="KAJ5568291.1"/>
    <property type="molecule type" value="Genomic_DNA"/>
</dbReference>
<proteinExistence type="predicted"/>
<feature type="transmembrane region" description="Helical" evidence="1">
    <location>
        <begin position="154"/>
        <end position="176"/>
    </location>
</feature>
<comment type="caution">
    <text evidence="2">The sequence shown here is derived from an EMBL/GenBank/DDBJ whole genome shotgun (WGS) entry which is preliminary data.</text>
</comment>
<keyword evidence="3" id="KW-1185">Reference proteome</keyword>
<name>A0AAD6D8Z0_9EURO</name>
<keyword evidence="1" id="KW-0812">Transmembrane</keyword>
<feature type="transmembrane region" description="Helical" evidence="1">
    <location>
        <begin position="237"/>
        <end position="257"/>
    </location>
</feature>
<evidence type="ECO:0000313" key="3">
    <source>
        <dbReference type="Proteomes" id="UP001216150"/>
    </source>
</evidence>
<feature type="transmembrane region" description="Helical" evidence="1">
    <location>
        <begin position="204"/>
        <end position="225"/>
    </location>
</feature>